<dbReference type="InterPro" id="IPR050625">
    <property type="entry name" value="ParA/MinD_ATPase"/>
</dbReference>
<dbReference type="KEGG" id="psti:SOO65_18535"/>
<dbReference type="AlphaFoldDB" id="A0AAX4HND5"/>
<evidence type="ECO:0000313" key="5">
    <source>
        <dbReference type="Proteomes" id="UP001324634"/>
    </source>
</evidence>
<sequence>MHKTSEWLQSFSTTNNPTKKSELRRASDFACTKISITGGKGGVGKTSIALKTAKELALAGHRTLLIDCDSNLSNTAIKMGLPLDNKFEKLLSAEANFEDCLIQQGNFHLLPACNGSISVFESKLNFDEIIIDIIASHEHEYDFILLDCPAGVSREILTLNAYCDHRWVIVTPDKSSITDSYSLVKLLATRFGIKENHLLVNMYQSEKQFQKVVMTLSETIENFLGARTHILGGIQKFDVDASGFDTFFLSENKNEWNKNFVKLLYGFTEKVGGPLTSPLNGTSQLAYEHDVH</sequence>
<dbReference type="GO" id="GO:0016887">
    <property type="term" value="F:ATP hydrolysis activity"/>
    <property type="evidence" value="ECO:0007669"/>
    <property type="project" value="TreeGrafter"/>
</dbReference>
<dbReference type="PANTHER" id="PTHR43384:SF6">
    <property type="entry name" value="SEPTUM SITE-DETERMINING PROTEIN MIND HOMOLOG, CHLOROPLASTIC"/>
    <property type="match status" value="1"/>
</dbReference>
<keyword evidence="1" id="KW-0547">Nucleotide-binding</keyword>
<name>A0AAX4HND5_9BACT</name>
<dbReference type="SUPFAM" id="SSF52540">
    <property type="entry name" value="P-loop containing nucleoside triphosphate hydrolases"/>
    <property type="match status" value="1"/>
</dbReference>
<dbReference type="Proteomes" id="UP001324634">
    <property type="component" value="Chromosome"/>
</dbReference>
<accession>A0AAX4HND5</accession>
<dbReference type="InterPro" id="IPR025669">
    <property type="entry name" value="AAA_dom"/>
</dbReference>
<organism evidence="4 5">
    <name type="scientific">Peredibacter starrii</name>
    <dbReference type="NCBI Taxonomy" id="28202"/>
    <lineage>
        <taxon>Bacteria</taxon>
        <taxon>Pseudomonadati</taxon>
        <taxon>Bdellovibrionota</taxon>
        <taxon>Bacteriovoracia</taxon>
        <taxon>Bacteriovoracales</taxon>
        <taxon>Bacteriovoracaceae</taxon>
        <taxon>Peredibacter</taxon>
    </lineage>
</organism>
<gene>
    <name evidence="4" type="ORF">SOO65_18535</name>
</gene>
<evidence type="ECO:0000256" key="2">
    <source>
        <dbReference type="ARBA" id="ARBA00022840"/>
    </source>
</evidence>
<dbReference type="GO" id="GO:0009898">
    <property type="term" value="C:cytoplasmic side of plasma membrane"/>
    <property type="evidence" value="ECO:0007669"/>
    <property type="project" value="TreeGrafter"/>
</dbReference>
<dbReference type="GO" id="GO:0051782">
    <property type="term" value="P:negative regulation of cell division"/>
    <property type="evidence" value="ECO:0007669"/>
    <property type="project" value="TreeGrafter"/>
</dbReference>
<proteinExistence type="predicted"/>
<evidence type="ECO:0000256" key="1">
    <source>
        <dbReference type="ARBA" id="ARBA00022741"/>
    </source>
</evidence>
<keyword evidence="5" id="KW-1185">Reference proteome</keyword>
<keyword evidence="2" id="KW-0067">ATP-binding</keyword>
<reference evidence="4 5" key="1">
    <citation type="submission" date="2023-11" db="EMBL/GenBank/DDBJ databases">
        <title>Peredibacter starrii A3.12.</title>
        <authorList>
            <person name="Mitchell R.J."/>
        </authorList>
    </citation>
    <scope>NUCLEOTIDE SEQUENCE [LARGE SCALE GENOMIC DNA]</scope>
    <source>
        <strain evidence="4 5">A3.12</strain>
    </source>
</reference>
<dbReference type="InterPro" id="IPR027417">
    <property type="entry name" value="P-loop_NTPase"/>
</dbReference>
<evidence type="ECO:0000259" key="3">
    <source>
        <dbReference type="Pfam" id="PF13614"/>
    </source>
</evidence>
<dbReference type="Gene3D" id="3.40.50.300">
    <property type="entry name" value="P-loop containing nucleotide triphosphate hydrolases"/>
    <property type="match status" value="1"/>
</dbReference>
<dbReference type="EMBL" id="CP139487">
    <property type="protein sequence ID" value="WPU64695.1"/>
    <property type="molecule type" value="Genomic_DNA"/>
</dbReference>
<dbReference type="PANTHER" id="PTHR43384">
    <property type="entry name" value="SEPTUM SITE-DETERMINING PROTEIN MIND HOMOLOG, CHLOROPLASTIC-RELATED"/>
    <property type="match status" value="1"/>
</dbReference>
<dbReference type="GO" id="GO:0005524">
    <property type="term" value="F:ATP binding"/>
    <property type="evidence" value="ECO:0007669"/>
    <property type="project" value="UniProtKB-KW"/>
</dbReference>
<feature type="domain" description="AAA" evidence="3">
    <location>
        <begin position="33"/>
        <end position="172"/>
    </location>
</feature>
<evidence type="ECO:0000313" key="4">
    <source>
        <dbReference type="EMBL" id="WPU64695.1"/>
    </source>
</evidence>
<protein>
    <submittedName>
        <fullName evidence="4">AAA family ATPase</fullName>
    </submittedName>
</protein>
<dbReference type="RefSeq" id="WP_321393962.1">
    <property type="nucleotide sequence ID" value="NZ_CP139487.1"/>
</dbReference>
<dbReference type="Pfam" id="PF13614">
    <property type="entry name" value="AAA_31"/>
    <property type="match status" value="1"/>
</dbReference>
<dbReference type="GO" id="GO:0005829">
    <property type="term" value="C:cytosol"/>
    <property type="evidence" value="ECO:0007669"/>
    <property type="project" value="TreeGrafter"/>
</dbReference>